<dbReference type="InterPro" id="IPR025263">
    <property type="entry name" value="YhdP_central"/>
</dbReference>
<feature type="transmembrane region" description="Helical" evidence="2">
    <location>
        <begin position="16"/>
        <end position="39"/>
    </location>
</feature>
<protein>
    <submittedName>
        <fullName evidence="4">YhdP family protein</fullName>
    </submittedName>
</protein>
<evidence type="ECO:0000256" key="1">
    <source>
        <dbReference type="SAM" id="MobiDB-lite"/>
    </source>
</evidence>
<dbReference type="RefSeq" id="WP_386744867.1">
    <property type="nucleotide sequence ID" value="NZ_JBHRYA010000009.1"/>
</dbReference>
<feature type="compositionally biased region" description="Basic and acidic residues" evidence="1">
    <location>
        <begin position="986"/>
        <end position="1000"/>
    </location>
</feature>
<evidence type="ECO:0000313" key="4">
    <source>
        <dbReference type="EMBL" id="MFC3717139.1"/>
    </source>
</evidence>
<evidence type="ECO:0000313" key="5">
    <source>
        <dbReference type="Proteomes" id="UP001595705"/>
    </source>
</evidence>
<keyword evidence="2" id="KW-0472">Membrane</keyword>
<sequence length="1323" mass="139494">MSPTLQRSLRRVRRGAWYAVAIVLVVMALVAGIVSQVLLPWAERHPERIEAWLSARAERSVRFDHVETQWTRRGPLLRLDGMRIGDGADAVPIGEAEVLVSQYAGLLPGSSFTELRLRGLELTLQRDDDGRWQVRGLPGDGKSSDDPFSALEGLGELQVIGGKLRIEAPALGILAQLPRIDMRLRVDGERVRIGMRAWMRTDAEPVEARVAFGRKDGNGRGYFAANRVDLSAWSPLLHAAGVTVADGSGRIEAWTQLRGHRVAAVTADAQLQGLWLQGAQLAKGEAPPRIDVGGVQLQARWQQIDGGWRLDAPRLRIGEGDDAQSLDGLVVAAGRRQALLAQRIDAGPLLALVALSDRIEPGARRWLLDARPDAVLHDVSVAGVRGGALAAHARIEGLGFAAHGDAPGISGLSGILDGDAKGLSFEFDPQATLRFDWPSGFGAPHDVHLAGRVGGWREDAGWRIATPALRIDGTGYGADVRGGLTFEGDGTRPRIDIAARLDDTQVPVAKRFWVRSQMSEATLHWLDTALVDGRVLDGHAVVSGDLDDWPFRAGERGQAAKGLFEANGRLDGAVVKFQPDWPAADHLDGDVSFVGNGFTVDGRGAIAGVAIPRLEAGIVDFREADLRVDADAKTDAAKLLALLQHSPLHETRAETLDNLTASGPATASFTLDLPLHHDAPAPRIGGRIALAGVSLGEKRWKLAFDEVRGEATYDHEGFTAADLQAVHEGQPGRLALRAGEGHVRDRGNAFEAEVAATLDAHELLGYAPEMAWLEPRVSGRSPWTVALSIAAGPGAANAGAAGTHVQPPTRLRLRSDLVGTRLALPEPLDKPAAAALPTTVETTLPLGAGDISVAFGQRLALRARGTGGRTGVRVVLGSDRVAEPPPASGLVASGRTPTLDAIEWMGLATGGSGDALPLRSIDVVADRLLLLGGSFDGARLRAQPSTAGTDVRVDSPRLAGSLSIPRVDHAPVTGRFSRVFWSAPPKKSETDAATSDPREAADDDIDPAGVPPLDIVIDELRFGDAMLGKAEVHTRPVAGGLRIERLQTRAPEQRIDVGGDWLGRGASARTHLKVDVDSEDFGALLAGLGYGGRMAGGDGEAHLDATWPGSPAGFRLAHLQGRFTLAARDGQLVDVEPGAGRVLGLLSVAELPRRLLLDFRDLFSKGFAFNRIGGTVTFAGGQARSDDMNIDGPAAEIRIHGSADLRAETFDQHIEVLPKSGNLLTVAGALAGGPVGAAVGALTNAVLRKPLGEMGAKSYRVTGPWKDPKVEVVDRGAPEAPAQPPPAPPRPADEASGAEEPAPAPVPAGAGLPNPASAPNSTP</sequence>
<evidence type="ECO:0000259" key="3">
    <source>
        <dbReference type="Pfam" id="PF13116"/>
    </source>
</evidence>
<keyword evidence="2" id="KW-0812">Transmembrane</keyword>
<dbReference type="EMBL" id="JBHRYA010000009">
    <property type="protein sequence ID" value="MFC3717139.1"/>
    <property type="molecule type" value="Genomic_DNA"/>
</dbReference>
<proteinExistence type="predicted"/>
<dbReference type="Proteomes" id="UP001595705">
    <property type="component" value="Unassembled WGS sequence"/>
</dbReference>
<dbReference type="PANTHER" id="PTHR38690:SF1">
    <property type="entry name" value="PROTEASE"/>
    <property type="match status" value="1"/>
</dbReference>
<dbReference type="Pfam" id="PF13116">
    <property type="entry name" value="YhdP"/>
    <property type="match status" value="1"/>
</dbReference>
<dbReference type="NCBIfam" id="TIGR02099">
    <property type="entry name" value="YhdP family protein"/>
    <property type="match status" value="1"/>
</dbReference>
<dbReference type="PANTHER" id="PTHR38690">
    <property type="entry name" value="PROTEASE-RELATED"/>
    <property type="match status" value="1"/>
</dbReference>
<feature type="region of interest" description="Disordered" evidence="1">
    <location>
        <begin position="1258"/>
        <end position="1323"/>
    </location>
</feature>
<gene>
    <name evidence="4" type="ORF">ACFONC_13345</name>
</gene>
<keyword evidence="2" id="KW-1133">Transmembrane helix</keyword>
<feature type="region of interest" description="Disordered" evidence="1">
    <location>
        <begin position="983"/>
        <end position="1009"/>
    </location>
</feature>
<feature type="domain" description="YhdP central" evidence="3">
    <location>
        <begin position="9"/>
        <end position="1270"/>
    </location>
</feature>
<dbReference type="InterPro" id="IPR011836">
    <property type="entry name" value="YhdP"/>
</dbReference>
<evidence type="ECO:0000256" key="2">
    <source>
        <dbReference type="SAM" id="Phobius"/>
    </source>
</evidence>
<organism evidence="4 5">
    <name type="scientific">Luteimonas soli</name>
    <dbReference type="NCBI Taxonomy" id="1648966"/>
    <lineage>
        <taxon>Bacteria</taxon>
        <taxon>Pseudomonadati</taxon>
        <taxon>Pseudomonadota</taxon>
        <taxon>Gammaproteobacteria</taxon>
        <taxon>Lysobacterales</taxon>
        <taxon>Lysobacteraceae</taxon>
        <taxon>Luteimonas</taxon>
    </lineage>
</organism>
<accession>A0ABV7XM95</accession>
<feature type="compositionally biased region" description="Low complexity" evidence="1">
    <location>
        <begin position="1294"/>
        <end position="1315"/>
    </location>
</feature>
<reference evidence="5" key="1">
    <citation type="journal article" date="2019" name="Int. J. Syst. Evol. Microbiol.">
        <title>The Global Catalogue of Microorganisms (GCM) 10K type strain sequencing project: providing services to taxonomists for standard genome sequencing and annotation.</title>
        <authorList>
            <consortium name="The Broad Institute Genomics Platform"/>
            <consortium name="The Broad Institute Genome Sequencing Center for Infectious Disease"/>
            <person name="Wu L."/>
            <person name="Ma J."/>
        </authorList>
    </citation>
    <scope>NUCLEOTIDE SEQUENCE [LARGE SCALE GENOMIC DNA]</scope>
    <source>
        <strain evidence="5">KCTC 42441</strain>
    </source>
</reference>
<name>A0ABV7XM95_9GAMM</name>
<feature type="compositionally biased region" description="Pro residues" evidence="1">
    <location>
        <begin position="1281"/>
        <end position="1290"/>
    </location>
</feature>
<feature type="compositionally biased region" description="Basic and acidic residues" evidence="1">
    <location>
        <begin position="1266"/>
        <end position="1277"/>
    </location>
</feature>
<comment type="caution">
    <text evidence="4">The sequence shown here is derived from an EMBL/GenBank/DDBJ whole genome shotgun (WGS) entry which is preliminary data.</text>
</comment>
<keyword evidence="5" id="KW-1185">Reference proteome</keyword>